<dbReference type="Pfam" id="PF00096">
    <property type="entry name" value="zf-C2H2"/>
    <property type="match status" value="2"/>
</dbReference>
<evidence type="ECO:0000256" key="4">
    <source>
        <dbReference type="ARBA" id="ARBA00022723"/>
    </source>
</evidence>
<dbReference type="GO" id="GO:0008270">
    <property type="term" value="F:zinc ion binding"/>
    <property type="evidence" value="ECO:0007669"/>
    <property type="project" value="UniProtKB-KW"/>
</dbReference>
<organism evidence="14 15">
    <name type="scientific">Melanomma pulvis-pyrius CBS 109.77</name>
    <dbReference type="NCBI Taxonomy" id="1314802"/>
    <lineage>
        <taxon>Eukaryota</taxon>
        <taxon>Fungi</taxon>
        <taxon>Dikarya</taxon>
        <taxon>Ascomycota</taxon>
        <taxon>Pezizomycotina</taxon>
        <taxon>Dothideomycetes</taxon>
        <taxon>Pleosporomycetidae</taxon>
        <taxon>Pleosporales</taxon>
        <taxon>Melanommataceae</taxon>
        <taxon>Melanomma</taxon>
    </lineage>
</organism>
<evidence type="ECO:0000256" key="10">
    <source>
        <dbReference type="ARBA" id="ARBA00023242"/>
    </source>
</evidence>
<feature type="compositionally biased region" description="Low complexity" evidence="12">
    <location>
        <begin position="251"/>
        <end position="265"/>
    </location>
</feature>
<feature type="region of interest" description="Disordered" evidence="12">
    <location>
        <begin position="1"/>
        <end position="110"/>
    </location>
</feature>
<feature type="compositionally biased region" description="Polar residues" evidence="12">
    <location>
        <begin position="79"/>
        <end position="98"/>
    </location>
</feature>
<evidence type="ECO:0000256" key="3">
    <source>
        <dbReference type="ARBA" id="ARBA00022490"/>
    </source>
</evidence>
<dbReference type="InterPro" id="IPR013087">
    <property type="entry name" value="Znf_C2H2_type"/>
</dbReference>
<sequence>MNQMATTQAHSPTPPHLLQPGMNQQTPSPHASPNMNQGAFPSPSHSRNASLDPSAAYGQPQGSEWGGMTSFRGHRRTPSETYSDVSSAHASPYLGNTDNFDHDNPSPLLNAQDPALFPDVMQFGQFTLNDNAHISPSHSPHISPRLIPQQQSLPQFSPGTYGLDPSMNNQFAHQGMGIYQGQGHEPFPSINQSHMPEFGQADTMSPPEINIDFAPPSRQASFEPAKPGHQADALSPPDRSRSRNRIRAKSDPFSSASSRASTPGSEVNDRASERSLSPNAAKSRSPSPSTKSSRRSSTSNIPHRDYILDLADPSRPAQIGDGSGPKRTQKHPATFQCTLCPKRFTRAYNLRSHLRTHTDERPFVCSVCGKAFARQHDRKRHEGLHSGEKKFVCRGVLKDNGSWGCGRRFARADALGRHFRSEAGRVCIRPLLEEEAQEKGGWEGQNQQMDNGNGMYGAPMPSHNYGGMMAPTQPGFENYPPVSGGMDHTAGAPQYGLPAALLAQYPALAGIQWDQLPPGPPDDHEGDISGRSSFDASSGGELFEDDDGEYPPPQAVYNGGWASDYEANAR</sequence>
<keyword evidence="3" id="KW-0963">Cytoplasm</keyword>
<evidence type="ECO:0000256" key="12">
    <source>
        <dbReference type="SAM" id="MobiDB-lite"/>
    </source>
</evidence>
<evidence type="ECO:0000256" key="2">
    <source>
        <dbReference type="ARBA" id="ARBA00004496"/>
    </source>
</evidence>
<feature type="region of interest" description="Disordered" evidence="12">
    <location>
        <begin position="196"/>
        <end position="330"/>
    </location>
</feature>
<dbReference type="EMBL" id="MU001771">
    <property type="protein sequence ID" value="KAF2799060.1"/>
    <property type="molecule type" value="Genomic_DNA"/>
</dbReference>
<keyword evidence="9" id="KW-0804">Transcription</keyword>
<keyword evidence="4" id="KW-0479">Metal-binding</keyword>
<evidence type="ECO:0000256" key="9">
    <source>
        <dbReference type="ARBA" id="ARBA00023163"/>
    </source>
</evidence>
<feature type="compositionally biased region" description="Polar residues" evidence="12">
    <location>
        <begin position="21"/>
        <end position="51"/>
    </location>
</feature>
<dbReference type="SUPFAM" id="SSF57667">
    <property type="entry name" value="beta-beta-alpha zinc fingers"/>
    <property type="match status" value="1"/>
</dbReference>
<dbReference type="FunFam" id="3.30.160.60:FF:000146">
    <property type="entry name" value="C2H2 type zinc finger protein"/>
    <property type="match status" value="1"/>
</dbReference>
<evidence type="ECO:0000256" key="5">
    <source>
        <dbReference type="ARBA" id="ARBA00022737"/>
    </source>
</evidence>
<dbReference type="Gene3D" id="3.30.160.60">
    <property type="entry name" value="Classic Zinc Finger"/>
    <property type="match status" value="3"/>
</dbReference>
<gene>
    <name evidence="14" type="ORF">K505DRAFT_231902</name>
</gene>
<evidence type="ECO:0000256" key="8">
    <source>
        <dbReference type="ARBA" id="ARBA00023015"/>
    </source>
</evidence>
<dbReference type="GO" id="GO:0000785">
    <property type="term" value="C:chromatin"/>
    <property type="evidence" value="ECO:0007669"/>
    <property type="project" value="TreeGrafter"/>
</dbReference>
<keyword evidence="7" id="KW-0862">Zinc</keyword>
<feature type="compositionally biased region" description="Polar residues" evidence="12">
    <location>
        <begin position="1"/>
        <end position="11"/>
    </location>
</feature>
<dbReference type="FunFam" id="3.30.160.60:FF:000181">
    <property type="entry name" value="C2H2 type zinc finger protein"/>
    <property type="match status" value="1"/>
</dbReference>
<accession>A0A6A6XRK6</accession>
<dbReference type="AlphaFoldDB" id="A0A6A6XRK6"/>
<dbReference type="PANTHER" id="PTHR40626">
    <property type="entry name" value="MIP31509P"/>
    <property type="match status" value="1"/>
</dbReference>
<proteinExistence type="predicted"/>
<dbReference type="GO" id="GO:0005634">
    <property type="term" value="C:nucleus"/>
    <property type="evidence" value="ECO:0007669"/>
    <property type="project" value="UniProtKB-SubCell"/>
</dbReference>
<feature type="domain" description="C2H2-type" evidence="13">
    <location>
        <begin position="363"/>
        <end position="390"/>
    </location>
</feature>
<dbReference type="GO" id="GO:0045944">
    <property type="term" value="P:positive regulation of transcription by RNA polymerase II"/>
    <property type="evidence" value="ECO:0007669"/>
    <property type="project" value="UniProtKB-ARBA"/>
</dbReference>
<feature type="domain" description="C2H2-type" evidence="13">
    <location>
        <begin position="335"/>
        <end position="362"/>
    </location>
</feature>
<feature type="region of interest" description="Disordered" evidence="12">
    <location>
        <begin position="512"/>
        <end position="570"/>
    </location>
</feature>
<dbReference type="Proteomes" id="UP000799757">
    <property type="component" value="Unassembled WGS sequence"/>
</dbReference>
<keyword evidence="8" id="KW-0805">Transcription regulation</keyword>
<evidence type="ECO:0000256" key="11">
    <source>
        <dbReference type="PROSITE-ProRule" id="PRU00042"/>
    </source>
</evidence>
<keyword evidence="5" id="KW-0677">Repeat</keyword>
<evidence type="ECO:0000256" key="1">
    <source>
        <dbReference type="ARBA" id="ARBA00004123"/>
    </source>
</evidence>
<name>A0A6A6XRK6_9PLEO</name>
<dbReference type="PROSITE" id="PS50157">
    <property type="entry name" value="ZINC_FINGER_C2H2_2"/>
    <property type="match status" value="2"/>
</dbReference>
<keyword evidence="15" id="KW-1185">Reference proteome</keyword>
<dbReference type="InterPro" id="IPR051059">
    <property type="entry name" value="VerF-like"/>
</dbReference>
<dbReference type="OrthoDB" id="8117402at2759"/>
<dbReference type="GO" id="GO:0000981">
    <property type="term" value="F:DNA-binding transcription factor activity, RNA polymerase II-specific"/>
    <property type="evidence" value="ECO:0007669"/>
    <property type="project" value="InterPro"/>
</dbReference>
<evidence type="ECO:0000259" key="13">
    <source>
        <dbReference type="PROSITE" id="PS50157"/>
    </source>
</evidence>
<evidence type="ECO:0000313" key="15">
    <source>
        <dbReference type="Proteomes" id="UP000799757"/>
    </source>
</evidence>
<dbReference type="FunFam" id="3.30.160.60:FF:000239">
    <property type="entry name" value="C2H2 type zinc finger protein"/>
    <property type="match status" value="1"/>
</dbReference>
<dbReference type="GO" id="GO:0000978">
    <property type="term" value="F:RNA polymerase II cis-regulatory region sequence-specific DNA binding"/>
    <property type="evidence" value="ECO:0007669"/>
    <property type="project" value="InterPro"/>
</dbReference>
<dbReference type="InterPro" id="IPR036236">
    <property type="entry name" value="Znf_C2H2_sf"/>
</dbReference>
<dbReference type="SMART" id="SM00355">
    <property type="entry name" value="ZnF_C2H2"/>
    <property type="match status" value="2"/>
</dbReference>
<protein>
    <recommendedName>
        <fullName evidence="13">C2H2-type domain-containing protein</fullName>
    </recommendedName>
</protein>
<evidence type="ECO:0000256" key="7">
    <source>
        <dbReference type="ARBA" id="ARBA00022833"/>
    </source>
</evidence>
<dbReference type="GO" id="GO:0071277">
    <property type="term" value="P:cellular response to calcium ion"/>
    <property type="evidence" value="ECO:0007669"/>
    <property type="project" value="UniProtKB-ARBA"/>
</dbReference>
<evidence type="ECO:0000313" key="14">
    <source>
        <dbReference type="EMBL" id="KAF2799060.1"/>
    </source>
</evidence>
<keyword evidence="10" id="KW-0539">Nucleus</keyword>
<keyword evidence="6 11" id="KW-0863">Zinc-finger</keyword>
<dbReference type="PANTHER" id="PTHR40626:SF11">
    <property type="entry name" value="ZINC FINGER PROTEIN YPR022C"/>
    <property type="match status" value="1"/>
</dbReference>
<feature type="compositionally biased region" description="Low complexity" evidence="12">
    <location>
        <begin position="282"/>
        <end position="299"/>
    </location>
</feature>
<evidence type="ECO:0000256" key="6">
    <source>
        <dbReference type="ARBA" id="ARBA00022771"/>
    </source>
</evidence>
<dbReference type="PROSITE" id="PS00028">
    <property type="entry name" value="ZINC_FINGER_C2H2_1"/>
    <property type="match status" value="2"/>
</dbReference>
<comment type="subcellular location">
    <subcellularLocation>
        <location evidence="2">Cytoplasm</location>
    </subcellularLocation>
    <subcellularLocation>
        <location evidence="1">Nucleus</location>
    </subcellularLocation>
</comment>
<dbReference type="GO" id="GO:0005737">
    <property type="term" value="C:cytoplasm"/>
    <property type="evidence" value="ECO:0007669"/>
    <property type="project" value="UniProtKB-SubCell"/>
</dbReference>
<reference evidence="14" key="1">
    <citation type="journal article" date="2020" name="Stud. Mycol.">
        <title>101 Dothideomycetes genomes: a test case for predicting lifestyles and emergence of pathogens.</title>
        <authorList>
            <person name="Haridas S."/>
            <person name="Albert R."/>
            <person name="Binder M."/>
            <person name="Bloem J."/>
            <person name="Labutti K."/>
            <person name="Salamov A."/>
            <person name="Andreopoulos B."/>
            <person name="Baker S."/>
            <person name="Barry K."/>
            <person name="Bills G."/>
            <person name="Bluhm B."/>
            <person name="Cannon C."/>
            <person name="Castanera R."/>
            <person name="Culley D."/>
            <person name="Daum C."/>
            <person name="Ezra D."/>
            <person name="Gonzalez J."/>
            <person name="Henrissat B."/>
            <person name="Kuo A."/>
            <person name="Liang C."/>
            <person name="Lipzen A."/>
            <person name="Lutzoni F."/>
            <person name="Magnuson J."/>
            <person name="Mondo S."/>
            <person name="Nolan M."/>
            <person name="Ohm R."/>
            <person name="Pangilinan J."/>
            <person name="Park H.-J."/>
            <person name="Ramirez L."/>
            <person name="Alfaro M."/>
            <person name="Sun H."/>
            <person name="Tritt A."/>
            <person name="Yoshinaga Y."/>
            <person name="Zwiers L.-H."/>
            <person name="Turgeon B."/>
            <person name="Goodwin S."/>
            <person name="Spatafora J."/>
            <person name="Crous P."/>
            <person name="Grigoriev I."/>
        </authorList>
    </citation>
    <scope>NUCLEOTIDE SEQUENCE</scope>
    <source>
        <strain evidence="14">CBS 109.77</strain>
    </source>
</reference>